<proteinExistence type="predicted"/>
<dbReference type="EMBL" id="CAJOBR010080027">
    <property type="protein sequence ID" value="CAF5120981.1"/>
    <property type="molecule type" value="Genomic_DNA"/>
</dbReference>
<comment type="caution">
    <text evidence="2">The sequence shown here is derived from an EMBL/GenBank/DDBJ whole genome shotgun (WGS) entry which is preliminary data.</text>
</comment>
<evidence type="ECO:0000313" key="1">
    <source>
        <dbReference type="EMBL" id="CAF4946444.1"/>
    </source>
</evidence>
<dbReference type="AlphaFoldDB" id="A0A822FGS2"/>
<dbReference type="Proteomes" id="UP000663848">
    <property type="component" value="Unassembled WGS sequence"/>
</dbReference>
<evidence type="ECO:0000313" key="2">
    <source>
        <dbReference type="EMBL" id="CAF5120981.1"/>
    </source>
</evidence>
<dbReference type="EMBL" id="CAJOBP010090718">
    <property type="protein sequence ID" value="CAF4946444.1"/>
    <property type="molecule type" value="Genomic_DNA"/>
</dbReference>
<protein>
    <submittedName>
        <fullName evidence="2">Uncharacterized protein</fullName>
    </submittedName>
</protein>
<sequence length="59" mass="6612">DFLELCCNPIDELHDLSSIDLDSVVGVGVNINLFRFIANELLFSFGSSSSFIFNWDNVI</sequence>
<evidence type="ECO:0000313" key="3">
    <source>
        <dbReference type="Proteomes" id="UP000663848"/>
    </source>
</evidence>
<gene>
    <name evidence="2" type="ORF">QYT958_LOCUS46052</name>
    <name evidence="1" type="ORF">UJA718_LOCUS47548</name>
</gene>
<name>A0A822FGS2_9BILA</name>
<keyword evidence="4" id="KW-1185">Reference proteome</keyword>
<organism evidence="2 3">
    <name type="scientific">Rotaria socialis</name>
    <dbReference type="NCBI Taxonomy" id="392032"/>
    <lineage>
        <taxon>Eukaryota</taxon>
        <taxon>Metazoa</taxon>
        <taxon>Spiralia</taxon>
        <taxon>Gnathifera</taxon>
        <taxon>Rotifera</taxon>
        <taxon>Eurotatoria</taxon>
        <taxon>Bdelloidea</taxon>
        <taxon>Philodinida</taxon>
        <taxon>Philodinidae</taxon>
        <taxon>Rotaria</taxon>
    </lineage>
</organism>
<accession>A0A822FGS2</accession>
<reference evidence="2" key="1">
    <citation type="submission" date="2021-02" db="EMBL/GenBank/DDBJ databases">
        <authorList>
            <person name="Nowell W R."/>
        </authorList>
    </citation>
    <scope>NUCLEOTIDE SEQUENCE</scope>
</reference>
<evidence type="ECO:0000313" key="4">
    <source>
        <dbReference type="Proteomes" id="UP000663873"/>
    </source>
</evidence>
<feature type="non-terminal residue" evidence="2">
    <location>
        <position position="1"/>
    </location>
</feature>
<dbReference type="Proteomes" id="UP000663873">
    <property type="component" value="Unassembled WGS sequence"/>
</dbReference>